<name>A0A921QRD4_SORBI</name>
<dbReference type="AlphaFoldDB" id="A0A921QRD4"/>
<accession>A0A921QRD4</accession>
<evidence type="ECO:0008006" key="4">
    <source>
        <dbReference type="Google" id="ProtNLM"/>
    </source>
</evidence>
<evidence type="ECO:0000256" key="1">
    <source>
        <dbReference type="SAM" id="MobiDB-lite"/>
    </source>
</evidence>
<organism evidence="2 3">
    <name type="scientific">Sorghum bicolor</name>
    <name type="common">Sorghum</name>
    <name type="synonym">Sorghum vulgare</name>
    <dbReference type="NCBI Taxonomy" id="4558"/>
    <lineage>
        <taxon>Eukaryota</taxon>
        <taxon>Viridiplantae</taxon>
        <taxon>Streptophyta</taxon>
        <taxon>Embryophyta</taxon>
        <taxon>Tracheophyta</taxon>
        <taxon>Spermatophyta</taxon>
        <taxon>Magnoliopsida</taxon>
        <taxon>Liliopsida</taxon>
        <taxon>Poales</taxon>
        <taxon>Poaceae</taxon>
        <taxon>PACMAD clade</taxon>
        <taxon>Panicoideae</taxon>
        <taxon>Andropogonodae</taxon>
        <taxon>Andropogoneae</taxon>
        <taxon>Sorghinae</taxon>
        <taxon>Sorghum</taxon>
    </lineage>
</organism>
<sequence>MPVSFLSALLGSASAPGVPAASLLLTSGLAADAALLAHFARHLASASSRLPAHADAARAARGPLNALMSTFTLAGEPSLRLQRLASGCSLAPATHVRLHGYTLPAARGDRRGPAGAHGRGEGWVPRATARQERTGNALRRVQGRTRGGRSTKWQSWMSCCGPRCSPFSTFVKGARFAEALRVFAEMDVALNAATLATVRGAREAGAVRVWRAVQGWYVKRERELSPTVGNAVLDMYVKCEKLDSARWMFDSSQLRVHCLLDSYD</sequence>
<dbReference type="Proteomes" id="UP000807115">
    <property type="component" value="Chromosome 6"/>
</dbReference>
<protein>
    <recommendedName>
        <fullName evidence="4">Pentatricopeptide repeat-containing protein</fullName>
    </recommendedName>
</protein>
<evidence type="ECO:0000313" key="3">
    <source>
        <dbReference type="Proteomes" id="UP000807115"/>
    </source>
</evidence>
<proteinExistence type="predicted"/>
<comment type="caution">
    <text evidence="2">The sequence shown here is derived from an EMBL/GenBank/DDBJ whole genome shotgun (WGS) entry which is preliminary data.</text>
</comment>
<gene>
    <name evidence="2" type="ORF">BDA96_06G142300</name>
</gene>
<dbReference type="EMBL" id="CM027685">
    <property type="protein sequence ID" value="KAG0526396.1"/>
    <property type="molecule type" value="Genomic_DNA"/>
</dbReference>
<reference evidence="2" key="1">
    <citation type="journal article" date="2019" name="BMC Genomics">
        <title>A new reference genome for Sorghum bicolor reveals high levels of sequence similarity between sweet and grain genotypes: implications for the genetics of sugar metabolism.</title>
        <authorList>
            <person name="Cooper E.A."/>
            <person name="Brenton Z.W."/>
            <person name="Flinn B.S."/>
            <person name="Jenkins J."/>
            <person name="Shu S."/>
            <person name="Flowers D."/>
            <person name="Luo F."/>
            <person name="Wang Y."/>
            <person name="Xia P."/>
            <person name="Barry K."/>
            <person name="Daum C."/>
            <person name="Lipzen A."/>
            <person name="Yoshinaga Y."/>
            <person name="Schmutz J."/>
            <person name="Saski C."/>
            <person name="Vermerris W."/>
            <person name="Kresovich S."/>
        </authorList>
    </citation>
    <scope>NUCLEOTIDE SEQUENCE</scope>
</reference>
<feature type="region of interest" description="Disordered" evidence="1">
    <location>
        <begin position="107"/>
        <end position="134"/>
    </location>
</feature>
<evidence type="ECO:0000313" key="2">
    <source>
        <dbReference type="EMBL" id="KAG0526396.1"/>
    </source>
</evidence>
<reference evidence="2" key="2">
    <citation type="submission" date="2020-10" db="EMBL/GenBank/DDBJ databases">
        <authorList>
            <person name="Cooper E.A."/>
            <person name="Brenton Z.W."/>
            <person name="Flinn B.S."/>
            <person name="Jenkins J."/>
            <person name="Shu S."/>
            <person name="Flowers D."/>
            <person name="Luo F."/>
            <person name="Wang Y."/>
            <person name="Xia P."/>
            <person name="Barry K."/>
            <person name="Daum C."/>
            <person name="Lipzen A."/>
            <person name="Yoshinaga Y."/>
            <person name="Schmutz J."/>
            <person name="Saski C."/>
            <person name="Vermerris W."/>
            <person name="Kresovich S."/>
        </authorList>
    </citation>
    <scope>NUCLEOTIDE SEQUENCE</scope>
</reference>